<accession>A0A1I7Y9C9</accession>
<reference evidence="2" key="1">
    <citation type="submission" date="2016-11" db="UniProtKB">
        <authorList>
            <consortium name="WormBaseParasite"/>
        </authorList>
    </citation>
    <scope>IDENTIFICATION</scope>
</reference>
<keyword evidence="1" id="KW-1185">Reference proteome</keyword>
<proteinExistence type="predicted"/>
<evidence type="ECO:0000313" key="2">
    <source>
        <dbReference type="WBParaSite" id="L893_g14057.t1"/>
    </source>
</evidence>
<sequence>MMILPGELSHCREFQRHLEWKFLYLSLSNCPKKFLNSMKSSGTSPRLPQDLKTITFEELREASRSTVCLFVAFNTWAYSDG</sequence>
<dbReference type="Proteomes" id="UP000095287">
    <property type="component" value="Unplaced"/>
</dbReference>
<dbReference type="WBParaSite" id="L893_g14057.t1">
    <property type="protein sequence ID" value="L893_g14057.t1"/>
    <property type="gene ID" value="L893_g14057"/>
</dbReference>
<protein>
    <submittedName>
        <fullName evidence="2">Uncharacterized protein</fullName>
    </submittedName>
</protein>
<organism evidence="1 2">
    <name type="scientific">Steinernema glaseri</name>
    <dbReference type="NCBI Taxonomy" id="37863"/>
    <lineage>
        <taxon>Eukaryota</taxon>
        <taxon>Metazoa</taxon>
        <taxon>Ecdysozoa</taxon>
        <taxon>Nematoda</taxon>
        <taxon>Chromadorea</taxon>
        <taxon>Rhabditida</taxon>
        <taxon>Tylenchina</taxon>
        <taxon>Panagrolaimomorpha</taxon>
        <taxon>Strongyloidoidea</taxon>
        <taxon>Steinernematidae</taxon>
        <taxon>Steinernema</taxon>
    </lineage>
</organism>
<name>A0A1I7Y9C9_9BILA</name>
<dbReference type="AlphaFoldDB" id="A0A1I7Y9C9"/>
<evidence type="ECO:0000313" key="1">
    <source>
        <dbReference type="Proteomes" id="UP000095287"/>
    </source>
</evidence>